<keyword evidence="7" id="KW-0966">Cell projection</keyword>
<dbReference type="STRING" id="487184.SAMN05216421_3256"/>
<gene>
    <name evidence="6" type="primary">flgI</name>
    <name evidence="7" type="ORF">SAMN05216421_3256</name>
</gene>
<comment type="function">
    <text evidence="1 6">Assembles around the rod to form the L-ring and probably protects the motor/basal body from shearing forces during rotation.</text>
</comment>
<evidence type="ECO:0000313" key="7">
    <source>
        <dbReference type="EMBL" id="SDT24363.1"/>
    </source>
</evidence>
<name>A0A1H1YSK9_9GAMM</name>
<evidence type="ECO:0000256" key="2">
    <source>
        <dbReference type="ARBA" id="ARBA00004117"/>
    </source>
</evidence>
<evidence type="ECO:0000313" key="8">
    <source>
        <dbReference type="Proteomes" id="UP000243207"/>
    </source>
</evidence>
<accession>A0A1H1YSK9</accession>
<feature type="chain" id="PRO_5009355747" description="Flagellar P-ring protein" evidence="6">
    <location>
        <begin position="22"/>
        <end position="367"/>
    </location>
</feature>
<evidence type="ECO:0000256" key="6">
    <source>
        <dbReference type="HAMAP-Rule" id="MF_00416"/>
    </source>
</evidence>
<keyword evidence="7" id="KW-0282">Flagellum</keyword>
<protein>
    <recommendedName>
        <fullName evidence="6">Flagellar P-ring protein</fullName>
    </recommendedName>
    <alternativeName>
        <fullName evidence="6">Basal body P-ring protein</fullName>
    </alternativeName>
</protein>
<dbReference type="InterPro" id="IPR001782">
    <property type="entry name" value="Flag_FlgI"/>
</dbReference>
<evidence type="ECO:0000256" key="1">
    <source>
        <dbReference type="ARBA" id="ARBA00002591"/>
    </source>
</evidence>
<dbReference type="AlphaFoldDB" id="A0A1H1YSK9"/>
<organism evidence="7 8">
    <name type="scientific">Halopseudomonas xinjiangensis</name>
    <dbReference type="NCBI Taxonomy" id="487184"/>
    <lineage>
        <taxon>Bacteria</taxon>
        <taxon>Pseudomonadati</taxon>
        <taxon>Pseudomonadota</taxon>
        <taxon>Gammaproteobacteria</taxon>
        <taxon>Pseudomonadales</taxon>
        <taxon>Pseudomonadaceae</taxon>
        <taxon>Halopseudomonas</taxon>
    </lineage>
</organism>
<evidence type="ECO:0000256" key="4">
    <source>
        <dbReference type="ARBA" id="ARBA00022729"/>
    </source>
</evidence>
<keyword evidence="4 6" id="KW-0732">Signal</keyword>
<dbReference type="Proteomes" id="UP000243207">
    <property type="component" value="Chromosome I"/>
</dbReference>
<feature type="signal peptide" evidence="6">
    <location>
        <begin position="1"/>
        <end position="21"/>
    </location>
</feature>
<proteinExistence type="inferred from homology"/>
<comment type="similarity">
    <text evidence="3 6">Belongs to the FlgI family.</text>
</comment>
<dbReference type="GO" id="GO:0030288">
    <property type="term" value="C:outer membrane-bounded periplasmic space"/>
    <property type="evidence" value="ECO:0007669"/>
    <property type="project" value="InterPro"/>
</dbReference>
<dbReference type="PRINTS" id="PR01010">
    <property type="entry name" value="FLGPRINGFLGI"/>
</dbReference>
<dbReference type="GO" id="GO:0071973">
    <property type="term" value="P:bacterial-type flagellum-dependent cell motility"/>
    <property type="evidence" value="ECO:0007669"/>
    <property type="project" value="InterPro"/>
</dbReference>
<evidence type="ECO:0000256" key="5">
    <source>
        <dbReference type="ARBA" id="ARBA00023143"/>
    </source>
</evidence>
<dbReference type="Pfam" id="PF02119">
    <property type="entry name" value="FlgI"/>
    <property type="match status" value="1"/>
</dbReference>
<reference evidence="8" key="1">
    <citation type="submission" date="2016-10" db="EMBL/GenBank/DDBJ databases">
        <authorList>
            <person name="Varghese N."/>
            <person name="Submissions S."/>
        </authorList>
    </citation>
    <scope>NUCLEOTIDE SEQUENCE [LARGE SCALE GENOMIC DNA]</scope>
    <source>
        <strain evidence="8">NRRL B-51270</strain>
    </source>
</reference>
<keyword evidence="8" id="KW-1185">Reference proteome</keyword>
<dbReference type="NCBIfam" id="NF003676">
    <property type="entry name" value="PRK05303.1"/>
    <property type="match status" value="1"/>
</dbReference>
<dbReference type="HAMAP" id="MF_00416">
    <property type="entry name" value="FlgI"/>
    <property type="match status" value="1"/>
</dbReference>
<evidence type="ECO:0000256" key="3">
    <source>
        <dbReference type="ARBA" id="ARBA00008994"/>
    </source>
</evidence>
<dbReference type="GO" id="GO:0005198">
    <property type="term" value="F:structural molecule activity"/>
    <property type="evidence" value="ECO:0007669"/>
    <property type="project" value="InterPro"/>
</dbReference>
<keyword evidence="5 6" id="KW-0975">Bacterial flagellum</keyword>
<comment type="subunit">
    <text evidence="6">The basal body constitutes a major portion of the flagellar organelle and consists of four rings (L,P,S, and M) mounted on a central rod.</text>
</comment>
<dbReference type="OrthoDB" id="9786431at2"/>
<keyword evidence="7" id="KW-0969">Cilium</keyword>
<sequence precursor="true">MKTLIPLLLCAAFLMSPSASAKVDLMDLVDVEGIRGNQLIGYGLVVGLDGTGDRGQVRFTGQSVANLLQDFGVSLPPNVNPNLKNAAAVTVTAEVPPSYSPGQTINVTVSSLGDAKSLRGGLLLMTPLRGVDGEVYALAQGDLVVGGLNASGASGSSVSINHANTGLIPNGATIERMIPSDFAERPDIMLNMRSPSFQTVTRIVESINERFGEGTAHALNATKVSVRAPVSSTQRMSFMAMLEGLQIDEGRVRPKVVFNSRTGTVVVGKGVRVSAAAVAHGTLTVTVSENPQVSQPGPFSGGQTAVVPNTAIDVRQEANPMFEWPEGASLEAIISTVNSLGATPDDVMSILQSLERAGALNAELIVM</sequence>
<dbReference type="GO" id="GO:0009428">
    <property type="term" value="C:bacterial-type flagellum basal body, distal rod, P ring"/>
    <property type="evidence" value="ECO:0007669"/>
    <property type="project" value="InterPro"/>
</dbReference>
<comment type="subcellular location">
    <subcellularLocation>
        <location evidence="2 6">Bacterial flagellum basal body</location>
    </subcellularLocation>
</comment>
<dbReference type="PANTHER" id="PTHR30381:SF0">
    <property type="entry name" value="FLAGELLAR P-RING PROTEIN"/>
    <property type="match status" value="1"/>
</dbReference>
<dbReference type="EMBL" id="LT629736">
    <property type="protein sequence ID" value="SDT24363.1"/>
    <property type="molecule type" value="Genomic_DNA"/>
</dbReference>
<dbReference type="PANTHER" id="PTHR30381">
    <property type="entry name" value="FLAGELLAR P-RING PERIPLASMIC PROTEIN FLGI"/>
    <property type="match status" value="1"/>
</dbReference>